<dbReference type="EMBL" id="DS999411">
    <property type="protein sequence ID" value="EED36051.1"/>
    <property type="molecule type" value="Genomic_DNA"/>
</dbReference>
<protein>
    <submittedName>
        <fullName evidence="1">Uncharacterized protein</fullName>
    </submittedName>
</protein>
<sequence length="139" mass="15761">MDSFSKKYLTVLVILIVAVVAYNLLGQDERVEAINAMLSADEQLSAYPYQFRVLRIENTTAIVGSPRSSDVSVIHYLRTQFPELSASTVDDPAVMEAQIKLARHQSRAMALVQSTEYIEGVGWELDERWFNERGVFLNF</sequence>
<dbReference type="RefSeq" id="WP_009020795.1">
    <property type="nucleotide sequence ID" value="NZ_DS999411.1"/>
</dbReference>
<name>B8KYN4_9GAMM</name>
<organism evidence="1 2">
    <name type="scientific">Luminiphilus syltensis NOR5-1B</name>
    <dbReference type="NCBI Taxonomy" id="565045"/>
    <lineage>
        <taxon>Bacteria</taxon>
        <taxon>Pseudomonadati</taxon>
        <taxon>Pseudomonadota</taxon>
        <taxon>Gammaproteobacteria</taxon>
        <taxon>Cellvibrionales</taxon>
        <taxon>Halieaceae</taxon>
        <taxon>Luminiphilus</taxon>
    </lineage>
</organism>
<evidence type="ECO:0000313" key="1">
    <source>
        <dbReference type="EMBL" id="EED36051.1"/>
    </source>
</evidence>
<dbReference type="Proteomes" id="UP000004699">
    <property type="component" value="Unassembled WGS sequence"/>
</dbReference>
<dbReference type="OrthoDB" id="9181276at2"/>
<dbReference type="HOGENOM" id="CLU_130452_0_0_6"/>
<proteinExistence type="predicted"/>
<dbReference type="AlphaFoldDB" id="B8KYN4"/>
<dbReference type="STRING" id="565045.NOR51B_1999"/>
<evidence type="ECO:0000313" key="2">
    <source>
        <dbReference type="Proteomes" id="UP000004699"/>
    </source>
</evidence>
<gene>
    <name evidence="1" type="ORF">NOR51B_1999</name>
</gene>
<accession>B8KYN4</accession>
<reference evidence="2" key="1">
    <citation type="journal article" date="2013" name="BMC Microbiol.">
        <title>Taxonomy and evolution of bacteriochlorophyll a-containing members of the OM60/NOR5 clade of marine gammaproteobacteria: description of Luminiphilus syltensis gen. nov., sp. nov., reclassification of Haliea rubra as Pseudohaliea rubra gen. nov., comb. nov., and emendation of Chromatocurvus halotolerans.</title>
        <authorList>
            <person name="Spring S."/>
            <person name="Riedel T."/>
            <person name="Sproer C."/>
            <person name="Yan S."/>
            <person name="Harder J."/>
            <person name="Fuchs B.M."/>
        </authorList>
    </citation>
    <scope>NUCLEOTIDE SEQUENCE [LARGE SCALE GENOMIC DNA]</scope>
    <source>
        <strain evidence="2">NOR51-B</strain>
    </source>
</reference>
<keyword evidence="2" id="KW-1185">Reference proteome</keyword>
<dbReference type="eggNOG" id="ENOG50333DE">
    <property type="taxonomic scope" value="Bacteria"/>
</dbReference>